<dbReference type="PROSITE" id="PS51365">
    <property type="entry name" value="RENAL_DIPEPTIDASE_2"/>
    <property type="match status" value="1"/>
</dbReference>
<protein>
    <recommendedName>
        <fullName evidence="2">Dipeptidase</fullName>
        <ecNumber evidence="2">3.4.13.19</ecNumber>
    </recommendedName>
</protein>
<comment type="catalytic activity">
    <reaction evidence="2">
        <text>an L-aminoacyl-L-amino acid + H2O = 2 an L-alpha-amino acid</text>
        <dbReference type="Rhea" id="RHEA:48940"/>
        <dbReference type="ChEBI" id="CHEBI:15377"/>
        <dbReference type="ChEBI" id="CHEBI:59869"/>
        <dbReference type="ChEBI" id="CHEBI:77460"/>
        <dbReference type="EC" id="3.4.13.19"/>
    </reaction>
</comment>
<name>R8BPS7_PHAM7</name>
<dbReference type="InterPro" id="IPR008257">
    <property type="entry name" value="Pept_M19"/>
</dbReference>
<organism evidence="3 4">
    <name type="scientific">Phaeoacremonium minimum (strain UCR-PA7)</name>
    <name type="common">Esca disease fungus</name>
    <name type="synonym">Togninia minima</name>
    <dbReference type="NCBI Taxonomy" id="1286976"/>
    <lineage>
        <taxon>Eukaryota</taxon>
        <taxon>Fungi</taxon>
        <taxon>Dikarya</taxon>
        <taxon>Ascomycota</taxon>
        <taxon>Pezizomycotina</taxon>
        <taxon>Sordariomycetes</taxon>
        <taxon>Sordariomycetidae</taxon>
        <taxon>Togniniales</taxon>
        <taxon>Togniniaceae</taxon>
        <taxon>Phaeoacremonium</taxon>
    </lineage>
</organism>
<gene>
    <name evidence="3" type="ORF">UCRPA7_3109</name>
</gene>
<keyword evidence="1 2" id="KW-0224">Dipeptidase</keyword>
<evidence type="ECO:0000256" key="1">
    <source>
        <dbReference type="ARBA" id="ARBA00022997"/>
    </source>
</evidence>
<dbReference type="Pfam" id="PF01244">
    <property type="entry name" value="Peptidase_M19"/>
    <property type="match status" value="1"/>
</dbReference>
<dbReference type="GO" id="GO:0070573">
    <property type="term" value="F:metallodipeptidase activity"/>
    <property type="evidence" value="ECO:0007669"/>
    <property type="project" value="InterPro"/>
</dbReference>
<dbReference type="HOGENOM" id="CLU_111647_0_0_1"/>
<comment type="similarity">
    <text evidence="2">Belongs to the metallo-dependent hydrolases superfamily. Peptidase M19 family.</text>
</comment>
<dbReference type="KEGG" id="tmn:UCRPA7_3109"/>
<dbReference type="EC" id="3.4.13.19" evidence="2"/>
<dbReference type="OrthoDB" id="445695at2759"/>
<dbReference type="GO" id="GO:0006508">
    <property type="term" value="P:proteolysis"/>
    <property type="evidence" value="ECO:0007669"/>
    <property type="project" value="UniProtKB-KW"/>
</dbReference>
<keyword evidence="2" id="KW-0482">Metalloprotease</keyword>
<evidence type="ECO:0000256" key="2">
    <source>
        <dbReference type="RuleBase" id="RU341113"/>
    </source>
</evidence>
<dbReference type="Proteomes" id="UP000014074">
    <property type="component" value="Unassembled WGS sequence"/>
</dbReference>
<keyword evidence="4" id="KW-1185">Reference proteome</keyword>
<keyword evidence="2" id="KW-0378">Hydrolase</keyword>
<keyword evidence="2" id="KW-0645">Protease</keyword>
<dbReference type="GO" id="GO:0046872">
    <property type="term" value="F:metal ion binding"/>
    <property type="evidence" value="ECO:0007669"/>
    <property type="project" value="UniProtKB-UniRule"/>
</dbReference>
<dbReference type="InterPro" id="IPR032466">
    <property type="entry name" value="Metal_Hydrolase"/>
</dbReference>
<comment type="cofactor">
    <cofactor evidence="2">
        <name>Zn(2+)</name>
        <dbReference type="ChEBI" id="CHEBI:29105"/>
    </cofactor>
</comment>
<evidence type="ECO:0000313" key="3">
    <source>
        <dbReference type="EMBL" id="EOO01383.1"/>
    </source>
</evidence>
<dbReference type="PANTHER" id="PTHR10443:SF12">
    <property type="entry name" value="DIPEPTIDASE"/>
    <property type="match status" value="1"/>
</dbReference>
<dbReference type="GeneID" id="19323427"/>
<accession>R8BPS7</accession>
<dbReference type="RefSeq" id="XP_007913859.1">
    <property type="nucleotide sequence ID" value="XM_007915668.1"/>
</dbReference>
<dbReference type="SUPFAM" id="SSF51556">
    <property type="entry name" value="Metallo-dependent hydrolases"/>
    <property type="match status" value="1"/>
</dbReference>
<dbReference type="Gene3D" id="3.20.20.140">
    <property type="entry name" value="Metal-dependent hydrolases"/>
    <property type="match status" value="1"/>
</dbReference>
<dbReference type="AlphaFoldDB" id="R8BPS7"/>
<evidence type="ECO:0000313" key="4">
    <source>
        <dbReference type="Proteomes" id="UP000014074"/>
    </source>
</evidence>
<proteinExistence type="inferred from homology"/>
<reference evidence="4" key="1">
    <citation type="journal article" date="2013" name="Genome Announc.">
        <title>Draft genome sequence of the ascomycete Phaeoacremonium aleophilum strain UCR-PA7, a causal agent of the esca disease complex in grapevines.</title>
        <authorList>
            <person name="Blanco-Ulate B."/>
            <person name="Rolshausen P."/>
            <person name="Cantu D."/>
        </authorList>
    </citation>
    <scope>NUCLEOTIDE SEQUENCE [LARGE SCALE GENOMIC DNA]</scope>
    <source>
        <strain evidence="4">UCR-PA7</strain>
    </source>
</reference>
<dbReference type="eggNOG" id="KOG4127">
    <property type="taxonomic scope" value="Eukaryota"/>
</dbReference>
<sequence length="211" mass="23956">MECAEQALNLTRAPVMFSHSNAYSVFNHPRNVSDKILDRIPQNGGIIMVTFVPEHVAAKRRDATMNHVLDHLFYIADRIGWDHVGLGSDFDGIASRIPGLDDVRCYPILLKAILDRGANESQLAKVAGENMLRVWRDVVKVREQMRKEGVLPVEDVWEGRQWWRFDGKYQMADPDPEDKMGYDVSVYCALTLTDIHTDVAQFFGVPKPDDA</sequence>
<dbReference type="EMBL" id="KB932995">
    <property type="protein sequence ID" value="EOO01383.1"/>
    <property type="molecule type" value="Genomic_DNA"/>
</dbReference>
<dbReference type="PANTHER" id="PTHR10443">
    <property type="entry name" value="MICROSOMAL DIPEPTIDASE"/>
    <property type="match status" value="1"/>
</dbReference>
<keyword evidence="2" id="KW-0479">Metal-binding</keyword>
<keyword evidence="2" id="KW-0862">Zinc</keyword>